<proteinExistence type="predicted"/>
<dbReference type="Proteomes" id="UP000001555">
    <property type="component" value="Unassembled WGS sequence"/>
</dbReference>
<organism>
    <name type="scientific">Ixodes scapularis</name>
    <name type="common">Black-legged tick</name>
    <name type="synonym">Deer tick</name>
    <dbReference type="NCBI Taxonomy" id="6945"/>
    <lineage>
        <taxon>Eukaryota</taxon>
        <taxon>Metazoa</taxon>
        <taxon>Ecdysozoa</taxon>
        <taxon>Arthropoda</taxon>
        <taxon>Chelicerata</taxon>
        <taxon>Arachnida</taxon>
        <taxon>Acari</taxon>
        <taxon>Parasitiformes</taxon>
        <taxon>Ixodida</taxon>
        <taxon>Ixodoidea</taxon>
        <taxon>Ixodidae</taxon>
        <taxon>Ixodinae</taxon>
        <taxon>Ixodes</taxon>
    </lineage>
</organism>
<gene>
    <name evidence="2" type="ORF">IscW_ISCW018815</name>
</gene>
<dbReference type="EMBL" id="ABJB010403433">
    <property type="status" value="NOT_ANNOTATED_CDS"/>
    <property type="molecule type" value="Genomic_DNA"/>
</dbReference>
<dbReference type="EnsemblMetazoa" id="ISCW018815-RA">
    <property type="protein sequence ID" value="ISCW018815-PA"/>
    <property type="gene ID" value="ISCW018815"/>
</dbReference>
<reference evidence="3" key="2">
    <citation type="submission" date="2020-05" db="UniProtKB">
        <authorList>
            <consortium name="EnsemblMetazoa"/>
        </authorList>
    </citation>
    <scope>IDENTIFICATION</scope>
    <source>
        <strain evidence="3">wikel</strain>
    </source>
</reference>
<feature type="compositionally biased region" description="Basic and acidic residues" evidence="1">
    <location>
        <begin position="146"/>
        <end position="155"/>
    </location>
</feature>
<accession>B7PNP3</accession>
<feature type="compositionally biased region" description="Basic residues" evidence="1">
    <location>
        <begin position="60"/>
        <end position="69"/>
    </location>
</feature>
<evidence type="ECO:0000313" key="2">
    <source>
        <dbReference type="EMBL" id="EEC08215.1"/>
    </source>
</evidence>
<dbReference type="VEuPathDB" id="VectorBase:ISCI018815"/>
<evidence type="ECO:0000256" key="1">
    <source>
        <dbReference type="SAM" id="MobiDB-lite"/>
    </source>
</evidence>
<feature type="compositionally biased region" description="Low complexity" evidence="1">
    <location>
        <begin position="79"/>
        <end position="88"/>
    </location>
</feature>
<name>B7PNP3_IXOSC</name>
<dbReference type="EMBL" id="DS754115">
    <property type="protein sequence ID" value="EEC08215.1"/>
    <property type="molecule type" value="Genomic_DNA"/>
</dbReference>
<dbReference type="InParanoid" id="B7PNP3"/>
<evidence type="ECO:0000313" key="3">
    <source>
        <dbReference type="EnsemblMetazoa" id="ISCW018815-PA"/>
    </source>
</evidence>
<dbReference type="HOGENOM" id="CLU_1505103_0_0_1"/>
<protein>
    <submittedName>
        <fullName evidence="2 3">Uncharacterized protein</fullName>
    </submittedName>
</protein>
<feature type="region of interest" description="Disordered" evidence="1">
    <location>
        <begin position="1"/>
        <end position="157"/>
    </location>
</feature>
<dbReference type="PaxDb" id="6945-B7PNP3"/>
<dbReference type="AlphaFoldDB" id="B7PNP3"/>
<dbReference type="VEuPathDB" id="VectorBase:ISCW018815"/>
<reference evidence="2 4" key="1">
    <citation type="submission" date="2008-03" db="EMBL/GenBank/DDBJ databases">
        <title>Annotation of Ixodes scapularis.</title>
        <authorList>
            <consortium name="Ixodes scapularis Genome Project Consortium"/>
            <person name="Caler E."/>
            <person name="Hannick L.I."/>
            <person name="Bidwell S."/>
            <person name="Joardar V."/>
            <person name="Thiagarajan M."/>
            <person name="Amedeo P."/>
            <person name="Galinsky K.J."/>
            <person name="Schobel S."/>
            <person name="Inman J."/>
            <person name="Hostetler J."/>
            <person name="Miller J."/>
            <person name="Hammond M."/>
            <person name="Megy K."/>
            <person name="Lawson D."/>
            <person name="Kodira C."/>
            <person name="Sutton G."/>
            <person name="Meyer J."/>
            <person name="Hill C.A."/>
            <person name="Birren B."/>
            <person name="Nene V."/>
            <person name="Collins F."/>
            <person name="Alarcon-Chaidez F."/>
            <person name="Wikel S."/>
            <person name="Strausberg R."/>
        </authorList>
    </citation>
    <scope>NUCLEOTIDE SEQUENCE [LARGE SCALE GENOMIC DNA]</scope>
    <source>
        <strain evidence="4">Wikel</strain>
        <strain evidence="2">Wikel colony</strain>
    </source>
</reference>
<sequence>MASAGYTAGHAGNTISRGQRRSSASGRPGLPCCYRDTALGVAASPHGGTDGRPAEERRRGQPARRRGPAHAHSWSGAPSRASQRSRAAPVDFGMSPENVAMAHGTGTDTQGSGHGHVPAPASAFGGLHAKKRLSRERRPAKLRSMLSEEPKERASARRLRWQTPCGLPGEFRLLYVRDV</sequence>
<keyword evidence="4" id="KW-1185">Reference proteome</keyword>
<evidence type="ECO:0000313" key="4">
    <source>
        <dbReference type="Proteomes" id="UP000001555"/>
    </source>
</evidence>
<feature type="compositionally biased region" description="Basic residues" evidence="1">
    <location>
        <begin position="128"/>
        <end position="141"/>
    </location>
</feature>